<dbReference type="Proteomes" id="UP001454036">
    <property type="component" value="Unassembled WGS sequence"/>
</dbReference>
<keyword evidence="3" id="KW-1185">Reference proteome</keyword>
<reference evidence="2 3" key="1">
    <citation type="submission" date="2024-01" db="EMBL/GenBank/DDBJ databases">
        <title>The complete chloroplast genome sequence of Lithospermum erythrorhizon: insights into the phylogenetic relationship among Boraginaceae species and the maternal lineages of purple gromwells.</title>
        <authorList>
            <person name="Okada T."/>
            <person name="Watanabe K."/>
        </authorList>
    </citation>
    <scope>NUCLEOTIDE SEQUENCE [LARGE SCALE GENOMIC DNA]</scope>
</reference>
<evidence type="ECO:0000313" key="3">
    <source>
        <dbReference type="Proteomes" id="UP001454036"/>
    </source>
</evidence>
<comment type="caution">
    <text evidence="2">The sequence shown here is derived from an EMBL/GenBank/DDBJ whole genome shotgun (WGS) entry which is preliminary data.</text>
</comment>
<dbReference type="EMBL" id="BAABME010006506">
    <property type="protein sequence ID" value="GAA0168548.1"/>
    <property type="molecule type" value="Genomic_DNA"/>
</dbReference>
<feature type="compositionally biased region" description="Low complexity" evidence="1">
    <location>
        <begin position="27"/>
        <end position="44"/>
    </location>
</feature>
<name>A0AAV3QXZ1_LITER</name>
<feature type="region of interest" description="Disordered" evidence="1">
    <location>
        <begin position="1"/>
        <end position="48"/>
    </location>
</feature>
<protein>
    <submittedName>
        <fullName evidence="2">Uncharacterized protein</fullName>
    </submittedName>
</protein>
<proteinExistence type="predicted"/>
<organism evidence="2 3">
    <name type="scientific">Lithospermum erythrorhizon</name>
    <name type="common">Purple gromwell</name>
    <name type="synonym">Lithospermum officinale var. erythrorhizon</name>
    <dbReference type="NCBI Taxonomy" id="34254"/>
    <lineage>
        <taxon>Eukaryota</taxon>
        <taxon>Viridiplantae</taxon>
        <taxon>Streptophyta</taxon>
        <taxon>Embryophyta</taxon>
        <taxon>Tracheophyta</taxon>
        <taxon>Spermatophyta</taxon>
        <taxon>Magnoliopsida</taxon>
        <taxon>eudicotyledons</taxon>
        <taxon>Gunneridae</taxon>
        <taxon>Pentapetalae</taxon>
        <taxon>asterids</taxon>
        <taxon>lamiids</taxon>
        <taxon>Boraginales</taxon>
        <taxon>Boraginaceae</taxon>
        <taxon>Boraginoideae</taxon>
        <taxon>Lithospermeae</taxon>
        <taxon>Lithospermum</taxon>
    </lineage>
</organism>
<feature type="compositionally biased region" description="Basic residues" evidence="1">
    <location>
        <begin position="1"/>
        <end position="19"/>
    </location>
</feature>
<gene>
    <name evidence="2" type="ORF">LIER_23239</name>
</gene>
<evidence type="ECO:0000313" key="2">
    <source>
        <dbReference type="EMBL" id="GAA0168548.1"/>
    </source>
</evidence>
<evidence type="ECO:0000256" key="1">
    <source>
        <dbReference type="SAM" id="MobiDB-lite"/>
    </source>
</evidence>
<dbReference type="AlphaFoldDB" id="A0AAV3QXZ1"/>
<accession>A0AAV3QXZ1</accession>
<sequence>MACKKRTIRKMSPPRKRTKSVGGMKFPYPSSSPSHSPSSVKPVVGRLLPRPSPDEAMYHALSPLLDQGIMQRMANLGLGSQASQEYSRMWLKQTLDLNEELVYERLKGETLVQELHDLRFQVSNHP</sequence>